<dbReference type="PANTHER" id="PTHR42745">
    <property type="match status" value="1"/>
</dbReference>
<evidence type="ECO:0000256" key="2">
    <source>
        <dbReference type="ARBA" id="ARBA00022737"/>
    </source>
</evidence>
<dbReference type="EMBL" id="ABXU01000042">
    <property type="protein sequence ID" value="EEB33478.1"/>
    <property type="molecule type" value="Genomic_DNA"/>
</dbReference>
<name>B6WU61_9BACT</name>
<dbReference type="CDD" id="cd05014">
    <property type="entry name" value="SIS_Kpsf"/>
    <property type="match status" value="1"/>
</dbReference>
<keyword evidence="5" id="KW-0479">Metal-binding</keyword>
<dbReference type="SUPFAM" id="SSF53697">
    <property type="entry name" value="SIS domain"/>
    <property type="match status" value="1"/>
</dbReference>
<dbReference type="InterPro" id="IPR000644">
    <property type="entry name" value="CBS_dom"/>
</dbReference>
<evidence type="ECO:0000256" key="3">
    <source>
        <dbReference type="ARBA" id="ARBA00023122"/>
    </source>
</evidence>
<reference evidence="10 11" key="1">
    <citation type="submission" date="2008-10" db="EMBL/GenBank/DDBJ databases">
        <title>Draft genome sequence of Desulvovibrio piger (ATCC 29098).</title>
        <authorList>
            <person name="Sudarsanam P."/>
            <person name="Ley R."/>
            <person name="Guruge J."/>
            <person name="Turnbaugh P.J."/>
            <person name="Mahowald M."/>
            <person name="Liep D."/>
            <person name="Gordon J."/>
        </authorList>
    </citation>
    <scope>NUCLEOTIDE SEQUENCE [LARGE SCALE GENOMIC DNA]</scope>
    <source>
        <strain evidence="10 11">ATCC 29098</strain>
    </source>
</reference>
<organism evidence="10 11">
    <name type="scientific">Desulfovibrio piger ATCC 29098</name>
    <dbReference type="NCBI Taxonomy" id="411464"/>
    <lineage>
        <taxon>Bacteria</taxon>
        <taxon>Pseudomonadati</taxon>
        <taxon>Thermodesulfobacteriota</taxon>
        <taxon>Desulfovibrionia</taxon>
        <taxon>Desulfovibrionales</taxon>
        <taxon>Desulfovibrionaceae</taxon>
        <taxon>Desulfovibrio</taxon>
    </lineage>
</organism>
<dbReference type="SUPFAM" id="SSF54631">
    <property type="entry name" value="CBS-domain pair"/>
    <property type="match status" value="1"/>
</dbReference>
<dbReference type="Pfam" id="PF01380">
    <property type="entry name" value="SIS"/>
    <property type="match status" value="1"/>
</dbReference>
<evidence type="ECO:0000313" key="11">
    <source>
        <dbReference type="Proteomes" id="UP000003676"/>
    </source>
</evidence>
<dbReference type="InterPro" id="IPR004800">
    <property type="entry name" value="KdsD/KpsF-type"/>
</dbReference>
<evidence type="ECO:0000313" key="10">
    <source>
        <dbReference type="EMBL" id="EEB33478.1"/>
    </source>
</evidence>
<sequence length="313" mass="33669">MTQGKFIPTAATVLYQEADALRVLADSLDTAFDEAVDCLLHIDGRIAVTGMGKSGHVARKVAATLASTGSPAFFIHPAEASHGDLGMLAKGDAVLAFSNSGETQELTDIIAYAARYRLPLVAVTKRPDSMLGKNADYVLQLPDVKEACPIGCAPTTSTTMQLALGDALALTLLQAHGFRPEDFRRFHPGGKLGKKLRQVKEIMHVGETLPLADPDTPMGDVIYIMSSKGFGAVGVTEKGKLIGFISDGDLRRHMAPDLLQKKARDIMSLHPFSLSPECLVEKALALLAERKITSSFVVDHDRVIGFIHVHDML</sequence>
<dbReference type="Proteomes" id="UP000003676">
    <property type="component" value="Unassembled WGS sequence"/>
</dbReference>
<dbReference type="Gene3D" id="3.40.50.10490">
    <property type="entry name" value="Glucose-6-phosphate isomerase like protein, domain 1"/>
    <property type="match status" value="1"/>
</dbReference>
<feature type="site" description="Catalytically relevant" evidence="6">
    <location>
        <position position="105"/>
    </location>
</feature>
<comment type="caution">
    <text evidence="10">The sequence shown here is derived from an EMBL/GenBank/DDBJ whole genome shotgun (WGS) entry which is preliminary data.</text>
</comment>
<proteinExistence type="inferred from homology"/>
<dbReference type="PROSITE" id="PS51371">
    <property type="entry name" value="CBS"/>
    <property type="match status" value="2"/>
</dbReference>
<dbReference type="Gene3D" id="3.10.580.10">
    <property type="entry name" value="CBS-domain"/>
    <property type="match status" value="1"/>
</dbReference>
<feature type="site" description="Catalytically relevant" evidence="6">
    <location>
        <position position="187"/>
    </location>
</feature>
<feature type="domain" description="SIS" evidence="9">
    <location>
        <begin position="35"/>
        <end position="178"/>
    </location>
</feature>
<reference evidence="10 11" key="2">
    <citation type="submission" date="2008-10" db="EMBL/GenBank/DDBJ databases">
        <authorList>
            <person name="Fulton L."/>
            <person name="Clifton S."/>
            <person name="Fulton B."/>
            <person name="Xu J."/>
            <person name="Minx P."/>
            <person name="Pepin K.H."/>
            <person name="Johnson M."/>
            <person name="Bhonagiri V."/>
            <person name="Nash W.E."/>
            <person name="Mardis E.R."/>
            <person name="Wilson R.K."/>
        </authorList>
    </citation>
    <scope>NUCLEOTIDE SEQUENCE [LARGE SCALE GENOMIC DNA]</scope>
    <source>
        <strain evidence="10 11">ATCC 29098</strain>
    </source>
</reference>
<dbReference type="NCBIfam" id="TIGR00393">
    <property type="entry name" value="kpsF"/>
    <property type="match status" value="1"/>
</dbReference>
<protein>
    <submittedName>
        <fullName evidence="10">Sugar isomerase, KpsF/GutQ family</fullName>
    </submittedName>
</protein>
<dbReference type="SMART" id="SM00116">
    <property type="entry name" value="CBS"/>
    <property type="match status" value="2"/>
</dbReference>
<feature type="site" description="Catalytically relevant" evidence="6">
    <location>
        <position position="146"/>
    </location>
</feature>
<dbReference type="eggNOG" id="COG0794">
    <property type="taxonomic scope" value="Bacteria"/>
</dbReference>
<feature type="domain" description="CBS" evidence="8">
    <location>
        <begin position="203"/>
        <end position="266"/>
    </location>
</feature>
<accession>B6WU61</accession>
<dbReference type="GO" id="GO:0097367">
    <property type="term" value="F:carbohydrate derivative binding"/>
    <property type="evidence" value="ECO:0007669"/>
    <property type="project" value="InterPro"/>
</dbReference>
<evidence type="ECO:0000259" key="9">
    <source>
        <dbReference type="PROSITE" id="PS51464"/>
    </source>
</evidence>
<dbReference type="GO" id="GO:0046872">
    <property type="term" value="F:metal ion binding"/>
    <property type="evidence" value="ECO:0007669"/>
    <property type="project" value="UniProtKB-KW"/>
</dbReference>
<dbReference type="AlphaFoldDB" id="B6WU61"/>
<evidence type="ECO:0000256" key="7">
    <source>
        <dbReference type="PROSITE-ProRule" id="PRU00703"/>
    </source>
</evidence>
<dbReference type="CDD" id="cd04604">
    <property type="entry name" value="CBS_pair_SIS_assoc"/>
    <property type="match status" value="1"/>
</dbReference>
<dbReference type="InterPro" id="IPR001347">
    <property type="entry name" value="SIS_dom"/>
</dbReference>
<comment type="similarity">
    <text evidence="1 4">Belongs to the SIS family. GutQ/KpsF subfamily.</text>
</comment>
<dbReference type="InterPro" id="IPR050986">
    <property type="entry name" value="GutQ/KpsF_isomerases"/>
</dbReference>
<keyword evidence="3 7" id="KW-0129">CBS domain</keyword>
<dbReference type="HOGENOM" id="CLU_040681_13_1_7"/>
<dbReference type="Pfam" id="PF00571">
    <property type="entry name" value="CBS"/>
    <property type="match status" value="2"/>
</dbReference>
<keyword evidence="5" id="KW-0862">Zinc</keyword>
<evidence type="ECO:0000256" key="5">
    <source>
        <dbReference type="PIRSR" id="PIRSR004692-2"/>
    </source>
</evidence>
<evidence type="ECO:0000256" key="4">
    <source>
        <dbReference type="PIRNR" id="PIRNR004692"/>
    </source>
</evidence>
<keyword evidence="10" id="KW-0413">Isomerase</keyword>
<feature type="binding site" evidence="5">
    <location>
        <position position="76"/>
    </location>
    <ligand>
        <name>Zn(2+)</name>
        <dbReference type="ChEBI" id="CHEBI:29105"/>
    </ligand>
</feature>
<dbReference type="PROSITE" id="PS51464">
    <property type="entry name" value="SIS"/>
    <property type="match status" value="1"/>
</dbReference>
<dbReference type="RefSeq" id="WP_006006523.1">
    <property type="nucleotide sequence ID" value="NZ_DS996357.1"/>
</dbReference>
<dbReference type="GO" id="GO:0005975">
    <property type="term" value="P:carbohydrate metabolic process"/>
    <property type="evidence" value="ECO:0007669"/>
    <property type="project" value="InterPro"/>
</dbReference>
<dbReference type="GO" id="GO:0019146">
    <property type="term" value="F:arabinose-5-phosphate isomerase activity"/>
    <property type="evidence" value="ECO:0007669"/>
    <property type="project" value="UniProtKB-ARBA"/>
</dbReference>
<dbReference type="InterPro" id="IPR046348">
    <property type="entry name" value="SIS_dom_sf"/>
</dbReference>
<feature type="site" description="Catalytically relevant" evidence="6">
    <location>
        <position position="53"/>
    </location>
</feature>
<dbReference type="InterPro" id="IPR035474">
    <property type="entry name" value="SIS_Kpsf"/>
</dbReference>
<dbReference type="PIRSF" id="PIRSF004692">
    <property type="entry name" value="KdsD_KpsF"/>
    <property type="match status" value="1"/>
</dbReference>
<dbReference type="GO" id="GO:1901135">
    <property type="term" value="P:carbohydrate derivative metabolic process"/>
    <property type="evidence" value="ECO:0007669"/>
    <property type="project" value="InterPro"/>
</dbReference>
<dbReference type="OrthoDB" id="9762536at2"/>
<keyword evidence="2" id="KW-0677">Repeat</keyword>
<evidence type="ECO:0000256" key="1">
    <source>
        <dbReference type="ARBA" id="ARBA00008165"/>
    </source>
</evidence>
<evidence type="ECO:0000256" key="6">
    <source>
        <dbReference type="PIRSR" id="PIRSR004692-3"/>
    </source>
</evidence>
<dbReference type="InterPro" id="IPR046342">
    <property type="entry name" value="CBS_dom_sf"/>
</dbReference>
<dbReference type="eggNOG" id="COG0517">
    <property type="taxonomic scope" value="Bacteria"/>
</dbReference>
<evidence type="ECO:0000259" key="8">
    <source>
        <dbReference type="PROSITE" id="PS51371"/>
    </source>
</evidence>
<dbReference type="FunFam" id="3.40.50.10490:FF:000011">
    <property type="entry name" value="Arabinose 5-phosphate isomerase"/>
    <property type="match status" value="1"/>
</dbReference>
<feature type="domain" description="CBS" evidence="8">
    <location>
        <begin position="267"/>
        <end position="313"/>
    </location>
</feature>
<dbReference type="PANTHER" id="PTHR42745:SF1">
    <property type="entry name" value="ARABINOSE 5-PHOSPHATE ISOMERASE KDSD"/>
    <property type="match status" value="1"/>
</dbReference>
<gene>
    <name evidence="10" type="ORF">DESPIG_01619</name>
</gene>